<keyword evidence="3" id="KW-1185">Reference proteome</keyword>
<sequence>MVGRYVIDHTRTSRKRSKFCMTWYRETWKNFKIQKCIKGGTCISKAFIDQAKAIKDKADVLKDKFKKQVKEFTNFPKAKLSLVSHGVSSNKGKASLLVVTNFANGVKRSFNLEVKESVFSENRRCRRWLEITSGSSDSSSNKIHHQSGKSGVTGTFRHQNHLGWECQNPFPSKVQQRPVSYDEPSNVFMGTDGKGGKAYGYKAVSQWRSNFFWLNTRQE</sequence>
<evidence type="ECO:0000313" key="2">
    <source>
        <dbReference type="EMBL" id="KAJ7389357.1"/>
    </source>
</evidence>
<name>A0A9W9ZX50_9CNID</name>
<dbReference type="Proteomes" id="UP001163046">
    <property type="component" value="Unassembled WGS sequence"/>
</dbReference>
<comment type="caution">
    <text evidence="2">The sequence shown here is derived from an EMBL/GenBank/DDBJ whole genome shotgun (WGS) entry which is preliminary data.</text>
</comment>
<feature type="region of interest" description="Disordered" evidence="1">
    <location>
        <begin position="135"/>
        <end position="154"/>
    </location>
</feature>
<organism evidence="2 3">
    <name type="scientific">Desmophyllum pertusum</name>
    <dbReference type="NCBI Taxonomy" id="174260"/>
    <lineage>
        <taxon>Eukaryota</taxon>
        <taxon>Metazoa</taxon>
        <taxon>Cnidaria</taxon>
        <taxon>Anthozoa</taxon>
        <taxon>Hexacorallia</taxon>
        <taxon>Scleractinia</taxon>
        <taxon>Caryophylliina</taxon>
        <taxon>Caryophylliidae</taxon>
        <taxon>Desmophyllum</taxon>
    </lineage>
</organism>
<evidence type="ECO:0000313" key="3">
    <source>
        <dbReference type="Proteomes" id="UP001163046"/>
    </source>
</evidence>
<evidence type="ECO:0000256" key="1">
    <source>
        <dbReference type="SAM" id="MobiDB-lite"/>
    </source>
</evidence>
<reference evidence="2" key="1">
    <citation type="submission" date="2023-01" db="EMBL/GenBank/DDBJ databases">
        <title>Genome assembly of the deep-sea coral Lophelia pertusa.</title>
        <authorList>
            <person name="Herrera S."/>
            <person name="Cordes E."/>
        </authorList>
    </citation>
    <scope>NUCLEOTIDE SEQUENCE</scope>
    <source>
        <strain evidence="2">USNM1676648</strain>
        <tissue evidence="2">Polyp</tissue>
    </source>
</reference>
<accession>A0A9W9ZX50</accession>
<gene>
    <name evidence="2" type="ORF">OS493_032214</name>
</gene>
<dbReference type="EMBL" id="MU825435">
    <property type="protein sequence ID" value="KAJ7389357.1"/>
    <property type="molecule type" value="Genomic_DNA"/>
</dbReference>
<dbReference type="AlphaFoldDB" id="A0A9W9ZX50"/>
<proteinExistence type="predicted"/>
<protein>
    <submittedName>
        <fullName evidence="2">Uncharacterized protein</fullName>
    </submittedName>
</protein>